<dbReference type="SUPFAM" id="SSF50494">
    <property type="entry name" value="Trypsin-like serine proteases"/>
    <property type="match status" value="1"/>
</dbReference>
<dbReference type="AlphaFoldDB" id="A0A517VXF9"/>
<dbReference type="InterPro" id="IPR036034">
    <property type="entry name" value="PDZ_sf"/>
</dbReference>
<gene>
    <name evidence="5" type="primary">hhoA_2</name>
    <name evidence="5" type="ORF">V144x_31670</name>
</gene>
<dbReference type="PRINTS" id="PR00834">
    <property type="entry name" value="PROTEASES2C"/>
</dbReference>
<evidence type="ECO:0000313" key="6">
    <source>
        <dbReference type="Proteomes" id="UP000318704"/>
    </source>
</evidence>
<dbReference type="SUPFAM" id="SSF50156">
    <property type="entry name" value="PDZ domain-like"/>
    <property type="match status" value="2"/>
</dbReference>
<name>A0A517VXF9_9PLAN</name>
<feature type="domain" description="PDZ" evidence="4">
    <location>
        <begin position="366"/>
        <end position="450"/>
    </location>
</feature>
<evidence type="ECO:0000256" key="2">
    <source>
        <dbReference type="ARBA" id="ARBA00022801"/>
    </source>
</evidence>
<keyword evidence="2" id="KW-0378">Hydrolase</keyword>
<dbReference type="PANTHER" id="PTHR43343:SF3">
    <property type="entry name" value="PROTEASE DO-LIKE 8, CHLOROPLASTIC"/>
    <property type="match status" value="1"/>
</dbReference>
<dbReference type="InterPro" id="IPR009003">
    <property type="entry name" value="Peptidase_S1_PA"/>
</dbReference>
<keyword evidence="3" id="KW-0732">Signal</keyword>
<dbReference type="InterPro" id="IPR001940">
    <property type="entry name" value="Peptidase_S1C"/>
</dbReference>
<reference evidence="5 6" key="1">
    <citation type="submission" date="2019-03" db="EMBL/GenBank/DDBJ databases">
        <title>Deep-cultivation of Planctomycetes and their phenomic and genomic characterization uncovers novel biology.</title>
        <authorList>
            <person name="Wiegand S."/>
            <person name="Jogler M."/>
            <person name="Boedeker C."/>
            <person name="Pinto D."/>
            <person name="Vollmers J."/>
            <person name="Rivas-Marin E."/>
            <person name="Kohn T."/>
            <person name="Peeters S.H."/>
            <person name="Heuer A."/>
            <person name="Rast P."/>
            <person name="Oberbeckmann S."/>
            <person name="Bunk B."/>
            <person name="Jeske O."/>
            <person name="Meyerdierks A."/>
            <person name="Storesund J.E."/>
            <person name="Kallscheuer N."/>
            <person name="Luecker S."/>
            <person name="Lage O.M."/>
            <person name="Pohl T."/>
            <person name="Merkel B.J."/>
            <person name="Hornburger P."/>
            <person name="Mueller R.-W."/>
            <person name="Bruemmer F."/>
            <person name="Labrenz M."/>
            <person name="Spormann A.M."/>
            <person name="Op den Camp H."/>
            <person name="Overmann J."/>
            <person name="Amann R."/>
            <person name="Jetten M.S.M."/>
            <person name="Mascher T."/>
            <person name="Medema M.H."/>
            <person name="Devos D.P."/>
            <person name="Kaster A.-K."/>
            <person name="Ovreas L."/>
            <person name="Rohde M."/>
            <person name="Galperin M.Y."/>
            <person name="Jogler C."/>
        </authorList>
    </citation>
    <scope>NUCLEOTIDE SEQUENCE [LARGE SCALE GENOMIC DNA]</scope>
    <source>
        <strain evidence="5 6">V144</strain>
    </source>
</reference>
<dbReference type="Gene3D" id="2.40.10.120">
    <property type="match status" value="1"/>
</dbReference>
<accession>A0A517VXF9</accession>
<dbReference type="Pfam" id="PF13365">
    <property type="entry name" value="Trypsin_2"/>
    <property type="match status" value="1"/>
</dbReference>
<evidence type="ECO:0000256" key="3">
    <source>
        <dbReference type="SAM" id="SignalP"/>
    </source>
</evidence>
<organism evidence="5 6">
    <name type="scientific">Gimesia aquarii</name>
    <dbReference type="NCBI Taxonomy" id="2527964"/>
    <lineage>
        <taxon>Bacteria</taxon>
        <taxon>Pseudomonadati</taxon>
        <taxon>Planctomycetota</taxon>
        <taxon>Planctomycetia</taxon>
        <taxon>Planctomycetales</taxon>
        <taxon>Planctomycetaceae</taxon>
        <taxon>Gimesia</taxon>
    </lineage>
</organism>
<sequence length="465" mass="50553" precursor="true">MIKCFYKFTLCTALLLTGLGAFCEHSAASDIRKTPLVRAIERAKTSVVNIHSEKTARTDDSLFGSGKSRKVNGMGTGIVVDPRGYIVTNHHVVDGVDSLRVTMIDGGTFNARVISSNQSEDLAIIKINPTKKLTVMPPGTSSDLMLGETVIAVGNAFGYEHTVTSGIISSLSRDVEVNEKQSYKNLIQTDASINPGNSGGPLLNLDGEVVGINVAIRAGAQRIGFAIPIDDARKIIANLISTELIDHTYHGIQAKDVKQGDKQMLVLKQPLKNSPAEKSGLQKDDIVMKAGSVNVVDRADLERALMGHKVGDTIDLLIRRKEKTQTVQITLADVGNVVRTTPVSAPIVRAQNTEVSTDPTINKTWELLGIRIAKIPETQKHLLNPRYEGGMLIEEVRPKSPAAINGMRRGDILVGLHIWETVNLSNVSYVLSNSKLASFSPLKFYILRKNETLYGHLPLNLTSSH</sequence>
<feature type="domain" description="PDZ" evidence="4">
    <location>
        <begin position="248"/>
        <end position="322"/>
    </location>
</feature>
<keyword evidence="1 5" id="KW-0645">Protease</keyword>
<dbReference type="Pfam" id="PF13180">
    <property type="entry name" value="PDZ_2"/>
    <property type="match status" value="1"/>
</dbReference>
<evidence type="ECO:0000313" key="5">
    <source>
        <dbReference type="EMBL" id="QDT97686.1"/>
    </source>
</evidence>
<dbReference type="GO" id="GO:0004252">
    <property type="term" value="F:serine-type endopeptidase activity"/>
    <property type="evidence" value="ECO:0007669"/>
    <property type="project" value="InterPro"/>
</dbReference>
<dbReference type="GO" id="GO:0006508">
    <property type="term" value="P:proteolysis"/>
    <property type="evidence" value="ECO:0007669"/>
    <property type="project" value="UniProtKB-KW"/>
</dbReference>
<evidence type="ECO:0000259" key="4">
    <source>
        <dbReference type="SMART" id="SM00228"/>
    </source>
</evidence>
<dbReference type="InterPro" id="IPR051201">
    <property type="entry name" value="Chloro_Bact_Ser_Proteases"/>
</dbReference>
<proteinExistence type="predicted"/>
<feature type="chain" id="PRO_5021879035" evidence="3">
    <location>
        <begin position="28"/>
        <end position="465"/>
    </location>
</feature>
<feature type="signal peptide" evidence="3">
    <location>
        <begin position="1"/>
        <end position="27"/>
    </location>
</feature>
<dbReference type="PANTHER" id="PTHR43343">
    <property type="entry name" value="PEPTIDASE S12"/>
    <property type="match status" value="1"/>
</dbReference>
<dbReference type="SMART" id="SM00228">
    <property type="entry name" value="PDZ"/>
    <property type="match status" value="2"/>
</dbReference>
<dbReference type="Proteomes" id="UP000318704">
    <property type="component" value="Chromosome"/>
</dbReference>
<dbReference type="KEGG" id="gaw:V144x_31670"/>
<dbReference type="InterPro" id="IPR001478">
    <property type="entry name" value="PDZ"/>
</dbReference>
<dbReference type="EMBL" id="CP037920">
    <property type="protein sequence ID" value="QDT97686.1"/>
    <property type="molecule type" value="Genomic_DNA"/>
</dbReference>
<evidence type="ECO:0000256" key="1">
    <source>
        <dbReference type="ARBA" id="ARBA00022670"/>
    </source>
</evidence>
<dbReference type="Gene3D" id="2.30.42.10">
    <property type="match status" value="2"/>
</dbReference>
<protein>
    <submittedName>
        <fullName evidence="5">Serine protease HhoA</fullName>
    </submittedName>
</protein>